<organism evidence="1">
    <name type="scientific">Desulfacinum infernum</name>
    <dbReference type="NCBI Taxonomy" id="35837"/>
    <lineage>
        <taxon>Bacteria</taxon>
        <taxon>Pseudomonadati</taxon>
        <taxon>Thermodesulfobacteriota</taxon>
        <taxon>Syntrophobacteria</taxon>
        <taxon>Syntrophobacterales</taxon>
        <taxon>Syntrophobacteraceae</taxon>
        <taxon>Desulfacinum</taxon>
    </lineage>
</organism>
<comment type="caution">
    <text evidence="1">The sequence shown here is derived from an EMBL/GenBank/DDBJ whole genome shotgun (WGS) entry which is preliminary data.</text>
</comment>
<dbReference type="InterPro" id="IPR045584">
    <property type="entry name" value="Pilin-like"/>
</dbReference>
<gene>
    <name evidence="1" type="ORF">ENS06_12920</name>
</gene>
<dbReference type="AlphaFoldDB" id="A0A831ZMF7"/>
<accession>A0A831ZMF7</accession>
<dbReference type="SUPFAM" id="SSF54523">
    <property type="entry name" value="Pili subunits"/>
    <property type="match status" value="1"/>
</dbReference>
<dbReference type="InterPro" id="IPR012902">
    <property type="entry name" value="N_methyl_site"/>
</dbReference>
<reference evidence="1" key="1">
    <citation type="journal article" date="2020" name="mSystems">
        <title>Genome- and Community-Level Interaction Insights into Carbon Utilization and Element Cycling Functions of Hydrothermarchaeota in Hydrothermal Sediment.</title>
        <authorList>
            <person name="Zhou Z."/>
            <person name="Liu Y."/>
            <person name="Xu W."/>
            <person name="Pan J."/>
            <person name="Luo Z.H."/>
            <person name="Li M."/>
        </authorList>
    </citation>
    <scope>NUCLEOTIDE SEQUENCE [LARGE SCALE GENOMIC DNA]</scope>
    <source>
        <strain evidence="1">SpSt-456</strain>
    </source>
</reference>
<dbReference type="NCBIfam" id="TIGR02532">
    <property type="entry name" value="IV_pilin_GFxxxE"/>
    <property type="match status" value="1"/>
</dbReference>
<sequence>MGARPPCRMRRAPWEAGFTLMELLVALALMALVIAVLAVGFRAGIQSWRRLGEGSASLKMLSAVPAALQRDLDFWTGLRPYGGTGTGGRVLRLCGTANAVAFWTRYAPEGAAFQGVHLVAYIHDALAQELLVYRVRVALDDDPDALTRRILMGDPTFGIPVGRVPGVGVFHVAYAEAGVPGEESLGSEEAFQWVDGWDCEQRDSPPKRLRLTVGVMRGSRLEGGTWTLTTGIPQL</sequence>
<dbReference type="EMBL" id="DSTK01000038">
    <property type="protein sequence ID" value="HFK98206.1"/>
    <property type="molecule type" value="Genomic_DNA"/>
</dbReference>
<proteinExistence type="predicted"/>
<protein>
    <submittedName>
        <fullName evidence="1">Prepilin-type N-terminal cleavage/methylation domain-containing protein</fullName>
    </submittedName>
</protein>
<evidence type="ECO:0000313" key="1">
    <source>
        <dbReference type="EMBL" id="HFK98206.1"/>
    </source>
</evidence>
<name>A0A831ZMF7_9BACT</name>
<dbReference type="Pfam" id="PF07963">
    <property type="entry name" value="N_methyl"/>
    <property type="match status" value="1"/>
</dbReference>